<feature type="transmembrane region" description="Helical" evidence="1">
    <location>
        <begin position="194"/>
        <end position="211"/>
    </location>
</feature>
<sequence length="238" mass="26845">MVNPFRWCRMSHDCVLQINVVLVVVGLIFLLDVLSHLYLKVVMFPGLRLYPVALRPWLFWVRALTMVAYILNAVLGICMAQHPTALKFAGYVLIGCVVLLYTVSIGVTRFMYRGRFEFFVEMLVLQMWVGKSLGKVEVEFECCGMTGVVDYQTASSNRTWPIGSCCGQQNCTGCTSKLSKYLWTIEMDVARDNITVSVLLFMAMIVMVLHFKDVQSLDDFGDAEETSELAADDSDAKE</sequence>
<reference evidence="2 3" key="1">
    <citation type="journal article" date="2007" name="Nature">
        <title>Evolution of genes and genomes on the Drosophila phylogeny.</title>
        <authorList>
            <consortium name="Drosophila 12 Genomes Consortium"/>
            <person name="Clark A.G."/>
            <person name="Eisen M.B."/>
            <person name="Smith D.R."/>
            <person name="Bergman C.M."/>
            <person name="Oliver B."/>
            <person name="Markow T.A."/>
            <person name="Kaufman T.C."/>
            <person name="Kellis M."/>
            <person name="Gelbart W."/>
            <person name="Iyer V.N."/>
            <person name="Pollard D.A."/>
            <person name="Sackton T.B."/>
            <person name="Larracuente A.M."/>
            <person name="Singh N.D."/>
            <person name="Abad J.P."/>
            <person name="Abt D.N."/>
            <person name="Adryan B."/>
            <person name="Aguade M."/>
            <person name="Akashi H."/>
            <person name="Anderson W.W."/>
            <person name="Aquadro C.F."/>
            <person name="Ardell D.H."/>
            <person name="Arguello R."/>
            <person name="Artieri C.G."/>
            <person name="Barbash D.A."/>
            <person name="Barker D."/>
            <person name="Barsanti P."/>
            <person name="Batterham P."/>
            <person name="Batzoglou S."/>
            <person name="Begun D."/>
            <person name="Bhutkar A."/>
            <person name="Blanco E."/>
            <person name="Bosak S.A."/>
            <person name="Bradley R.K."/>
            <person name="Brand A.D."/>
            <person name="Brent M.R."/>
            <person name="Brooks A.N."/>
            <person name="Brown R.H."/>
            <person name="Butlin R.K."/>
            <person name="Caggese C."/>
            <person name="Calvi B.R."/>
            <person name="Bernardo de Carvalho A."/>
            <person name="Caspi A."/>
            <person name="Castrezana S."/>
            <person name="Celniker S.E."/>
            <person name="Chang J.L."/>
            <person name="Chapple C."/>
            <person name="Chatterji S."/>
            <person name="Chinwalla A."/>
            <person name="Civetta A."/>
            <person name="Clifton S.W."/>
            <person name="Comeron J.M."/>
            <person name="Costello J.C."/>
            <person name="Coyne J.A."/>
            <person name="Daub J."/>
            <person name="David R.G."/>
            <person name="Delcher A.L."/>
            <person name="Delehaunty K."/>
            <person name="Do C.B."/>
            <person name="Ebling H."/>
            <person name="Edwards K."/>
            <person name="Eickbush T."/>
            <person name="Evans J.D."/>
            <person name="Filipski A."/>
            <person name="Findeiss S."/>
            <person name="Freyhult E."/>
            <person name="Fulton L."/>
            <person name="Fulton R."/>
            <person name="Garcia A.C."/>
            <person name="Gardiner A."/>
            <person name="Garfield D.A."/>
            <person name="Garvin B.E."/>
            <person name="Gibson G."/>
            <person name="Gilbert D."/>
            <person name="Gnerre S."/>
            <person name="Godfrey J."/>
            <person name="Good R."/>
            <person name="Gotea V."/>
            <person name="Gravely B."/>
            <person name="Greenberg A.J."/>
            <person name="Griffiths-Jones S."/>
            <person name="Gross S."/>
            <person name="Guigo R."/>
            <person name="Gustafson E.A."/>
            <person name="Haerty W."/>
            <person name="Hahn M.W."/>
            <person name="Halligan D.L."/>
            <person name="Halpern A.L."/>
            <person name="Halter G.M."/>
            <person name="Han M.V."/>
            <person name="Heger A."/>
            <person name="Hillier L."/>
            <person name="Hinrichs A.S."/>
            <person name="Holmes I."/>
            <person name="Hoskins R.A."/>
            <person name="Hubisz M.J."/>
            <person name="Hultmark D."/>
            <person name="Huntley M.A."/>
            <person name="Jaffe D.B."/>
            <person name="Jagadeeshan S."/>
            <person name="Jeck W.R."/>
            <person name="Johnson J."/>
            <person name="Jones C.D."/>
            <person name="Jordan W.C."/>
            <person name="Karpen G.H."/>
            <person name="Kataoka E."/>
            <person name="Keightley P.D."/>
            <person name="Kheradpour P."/>
            <person name="Kirkness E.F."/>
            <person name="Koerich L.B."/>
            <person name="Kristiansen K."/>
            <person name="Kudrna D."/>
            <person name="Kulathinal R.J."/>
            <person name="Kumar S."/>
            <person name="Kwok R."/>
            <person name="Lander E."/>
            <person name="Langley C.H."/>
            <person name="Lapoint R."/>
            <person name="Lazzaro B.P."/>
            <person name="Lee S.J."/>
            <person name="Levesque L."/>
            <person name="Li R."/>
            <person name="Lin C.F."/>
            <person name="Lin M.F."/>
            <person name="Lindblad-Toh K."/>
            <person name="Llopart A."/>
            <person name="Long M."/>
            <person name="Low L."/>
            <person name="Lozovsky E."/>
            <person name="Lu J."/>
            <person name="Luo M."/>
            <person name="Machado C.A."/>
            <person name="Makalowski W."/>
            <person name="Marzo M."/>
            <person name="Matsuda M."/>
            <person name="Matzkin L."/>
            <person name="McAllister B."/>
            <person name="McBride C.S."/>
            <person name="McKernan B."/>
            <person name="McKernan K."/>
            <person name="Mendez-Lago M."/>
            <person name="Minx P."/>
            <person name="Mollenhauer M.U."/>
            <person name="Montooth K."/>
            <person name="Mount S.M."/>
            <person name="Mu X."/>
            <person name="Myers E."/>
            <person name="Negre B."/>
            <person name="Newfeld S."/>
            <person name="Nielsen R."/>
            <person name="Noor M.A."/>
            <person name="O'Grady P."/>
            <person name="Pachter L."/>
            <person name="Papaceit M."/>
            <person name="Parisi M.J."/>
            <person name="Parisi M."/>
            <person name="Parts L."/>
            <person name="Pedersen J.S."/>
            <person name="Pesole G."/>
            <person name="Phillippy A.M."/>
            <person name="Ponting C.P."/>
            <person name="Pop M."/>
            <person name="Porcelli D."/>
            <person name="Powell J.R."/>
            <person name="Prohaska S."/>
            <person name="Pruitt K."/>
            <person name="Puig M."/>
            <person name="Quesneville H."/>
            <person name="Ram K.R."/>
            <person name="Rand D."/>
            <person name="Rasmussen M.D."/>
            <person name="Reed L.K."/>
            <person name="Reenan R."/>
            <person name="Reily A."/>
            <person name="Remington K.A."/>
            <person name="Rieger T.T."/>
            <person name="Ritchie M.G."/>
            <person name="Robin C."/>
            <person name="Rogers Y.H."/>
            <person name="Rohde C."/>
            <person name="Rozas J."/>
            <person name="Rubenfield M.J."/>
            <person name="Ruiz A."/>
            <person name="Russo S."/>
            <person name="Salzberg S.L."/>
            <person name="Sanchez-Gracia A."/>
            <person name="Saranga D.J."/>
            <person name="Sato H."/>
            <person name="Schaeffer S.W."/>
            <person name="Schatz M.C."/>
            <person name="Schlenke T."/>
            <person name="Schwartz R."/>
            <person name="Segarra C."/>
            <person name="Singh R.S."/>
            <person name="Sirot L."/>
            <person name="Sirota M."/>
            <person name="Sisneros N.B."/>
            <person name="Smith C.D."/>
            <person name="Smith T.F."/>
            <person name="Spieth J."/>
            <person name="Stage D.E."/>
            <person name="Stark A."/>
            <person name="Stephan W."/>
            <person name="Strausberg R.L."/>
            <person name="Strempel S."/>
            <person name="Sturgill D."/>
            <person name="Sutton G."/>
            <person name="Sutton G.G."/>
            <person name="Tao W."/>
            <person name="Teichmann S."/>
            <person name="Tobari Y.N."/>
            <person name="Tomimura Y."/>
            <person name="Tsolas J.M."/>
            <person name="Valente V.L."/>
            <person name="Venter E."/>
            <person name="Venter J.C."/>
            <person name="Vicario S."/>
            <person name="Vieira F.G."/>
            <person name="Vilella A.J."/>
            <person name="Villasante A."/>
            <person name="Walenz B."/>
            <person name="Wang J."/>
            <person name="Wasserman M."/>
            <person name="Watts T."/>
            <person name="Wilson D."/>
            <person name="Wilson R.K."/>
            <person name="Wing R.A."/>
            <person name="Wolfner M.F."/>
            <person name="Wong A."/>
            <person name="Wong G.K."/>
            <person name="Wu C.I."/>
            <person name="Wu G."/>
            <person name="Yamamoto D."/>
            <person name="Yang H.P."/>
            <person name="Yang S.P."/>
            <person name="Yorke J.A."/>
            <person name="Yoshida K."/>
            <person name="Zdobnov E."/>
            <person name="Zhang P."/>
            <person name="Zhang Y."/>
            <person name="Zimin A.V."/>
            <person name="Baldwin J."/>
            <person name="Abdouelleil A."/>
            <person name="Abdulkadir J."/>
            <person name="Abebe A."/>
            <person name="Abera B."/>
            <person name="Abreu J."/>
            <person name="Acer S.C."/>
            <person name="Aftuck L."/>
            <person name="Alexander A."/>
            <person name="An P."/>
            <person name="Anderson E."/>
            <person name="Anderson S."/>
            <person name="Arachi H."/>
            <person name="Azer M."/>
            <person name="Bachantsang P."/>
            <person name="Barry A."/>
            <person name="Bayul T."/>
            <person name="Berlin A."/>
            <person name="Bessette D."/>
            <person name="Bloom T."/>
            <person name="Blye J."/>
            <person name="Boguslavskiy L."/>
            <person name="Bonnet C."/>
            <person name="Boukhgalter B."/>
            <person name="Bourzgui I."/>
            <person name="Brown A."/>
            <person name="Cahill P."/>
            <person name="Channer S."/>
            <person name="Cheshatsang Y."/>
            <person name="Chuda L."/>
            <person name="Citroen M."/>
            <person name="Collymore A."/>
            <person name="Cooke P."/>
            <person name="Costello M."/>
            <person name="D'Aco K."/>
            <person name="Daza R."/>
            <person name="De Haan G."/>
            <person name="DeGray S."/>
            <person name="DeMaso C."/>
            <person name="Dhargay N."/>
            <person name="Dooley K."/>
            <person name="Dooley E."/>
            <person name="Doricent M."/>
            <person name="Dorje P."/>
            <person name="Dorjee K."/>
            <person name="Dupes A."/>
            <person name="Elong R."/>
            <person name="Falk J."/>
            <person name="Farina A."/>
            <person name="Faro S."/>
            <person name="Ferguson D."/>
            <person name="Fisher S."/>
            <person name="Foley C.D."/>
            <person name="Franke A."/>
            <person name="Friedrich D."/>
            <person name="Gadbois L."/>
            <person name="Gearin G."/>
            <person name="Gearin C.R."/>
            <person name="Giannoukos G."/>
            <person name="Goode T."/>
            <person name="Graham J."/>
            <person name="Grandbois E."/>
            <person name="Grewal S."/>
            <person name="Gyaltsen K."/>
            <person name="Hafez N."/>
            <person name="Hagos B."/>
            <person name="Hall J."/>
            <person name="Henson C."/>
            <person name="Hollinger A."/>
            <person name="Honan T."/>
            <person name="Huard M.D."/>
            <person name="Hughes L."/>
            <person name="Hurhula B."/>
            <person name="Husby M.E."/>
            <person name="Kamat A."/>
            <person name="Kanga B."/>
            <person name="Kashin S."/>
            <person name="Khazanovich D."/>
            <person name="Kisner P."/>
            <person name="Lance K."/>
            <person name="Lara M."/>
            <person name="Lee W."/>
            <person name="Lennon N."/>
            <person name="Letendre F."/>
            <person name="LeVine R."/>
            <person name="Lipovsky A."/>
            <person name="Liu X."/>
            <person name="Liu J."/>
            <person name="Liu S."/>
            <person name="Lokyitsang T."/>
            <person name="Lokyitsang Y."/>
            <person name="Lubonja R."/>
            <person name="Lui A."/>
            <person name="MacDonald P."/>
            <person name="Magnisalis V."/>
            <person name="Maru K."/>
            <person name="Matthews C."/>
            <person name="McCusker W."/>
            <person name="McDonough S."/>
            <person name="Mehta T."/>
            <person name="Meldrim J."/>
            <person name="Meneus L."/>
            <person name="Mihai O."/>
            <person name="Mihalev A."/>
            <person name="Mihova T."/>
            <person name="Mittelman R."/>
            <person name="Mlenga V."/>
            <person name="Montmayeur A."/>
            <person name="Mulrain L."/>
            <person name="Navidi A."/>
            <person name="Naylor J."/>
            <person name="Negash T."/>
            <person name="Nguyen T."/>
            <person name="Nguyen N."/>
            <person name="Nicol R."/>
            <person name="Norbu C."/>
            <person name="Norbu N."/>
            <person name="Novod N."/>
            <person name="O'Neill B."/>
            <person name="Osman S."/>
            <person name="Markiewicz E."/>
            <person name="Oyono O.L."/>
            <person name="Patti C."/>
            <person name="Phunkhang P."/>
            <person name="Pierre F."/>
            <person name="Priest M."/>
            <person name="Raghuraman S."/>
            <person name="Rege F."/>
            <person name="Reyes R."/>
            <person name="Rise C."/>
            <person name="Rogov P."/>
            <person name="Ross K."/>
            <person name="Ryan E."/>
            <person name="Settipalli S."/>
            <person name="Shea T."/>
            <person name="Sherpa N."/>
            <person name="Shi L."/>
            <person name="Shih D."/>
            <person name="Sparrow T."/>
            <person name="Spaulding J."/>
            <person name="Stalker J."/>
            <person name="Stange-Thomann N."/>
            <person name="Stavropoulos S."/>
            <person name="Stone C."/>
            <person name="Strader C."/>
            <person name="Tesfaye S."/>
            <person name="Thomson T."/>
            <person name="Thoulutsang Y."/>
            <person name="Thoulutsang D."/>
            <person name="Topham K."/>
            <person name="Topping I."/>
            <person name="Tsamla T."/>
            <person name="Vassiliev H."/>
            <person name="Vo A."/>
            <person name="Wangchuk T."/>
            <person name="Wangdi T."/>
            <person name="Weiand M."/>
            <person name="Wilkinson J."/>
            <person name="Wilson A."/>
            <person name="Yadav S."/>
            <person name="Young G."/>
            <person name="Yu Q."/>
            <person name="Zembek L."/>
            <person name="Zhong D."/>
            <person name="Zimmer A."/>
            <person name="Zwirko Z."/>
            <person name="Jaffe D.B."/>
            <person name="Alvarez P."/>
            <person name="Brockman W."/>
            <person name="Butler J."/>
            <person name="Chin C."/>
            <person name="Gnerre S."/>
            <person name="Grabherr M."/>
            <person name="Kleber M."/>
            <person name="Mauceli E."/>
            <person name="MacCallum I."/>
        </authorList>
    </citation>
    <scope>NUCLEOTIDE SEQUENCE [LARGE SCALE GENOMIC DNA]</scope>
    <source>
        <strain evidence="2 3">TSC#14021-0224.01</strain>
    </source>
</reference>
<evidence type="ECO:0008006" key="4">
    <source>
        <dbReference type="Google" id="ProtNLM"/>
    </source>
</evidence>
<dbReference type="SUPFAM" id="SSF48652">
    <property type="entry name" value="Tetraspanin"/>
    <property type="match status" value="1"/>
</dbReference>
<dbReference type="PhylomeDB" id="B3N3I2"/>
<keyword evidence="1" id="KW-0812">Transmembrane</keyword>
<dbReference type="HOGENOM" id="CLU_1074664_0_0_1"/>
<dbReference type="GO" id="GO:0016020">
    <property type="term" value="C:membrane"/>
    <property type="evidence" value="ECO:0007669"/>
    <property type="project" value="InterPro"/>
</dbReference>
<evidence type="ECO:0000313" key="3">
    <source>
        <dbReference type="Proteomes" id="UP000008711"/>
    </source>
</evidence>
<keyword evidence="1" id="KW-0472">Membrane</keyword>
<dbReference type="CDD" id="cd03127">
    <property type="entry name" value="tetraspanin_LEL"/>
    <property type="match status" value="1"/>
</dbReference>
<dbReference type="KEGG" id="der:6542653"/>
<dbReference type="OMA" id="KLTEYLW"/>
<dbReference type="InterPro" id="IPR008952">
    <property type="entry name" value="Tetraspanin_EC2_sf"/>
</dbReference>
<keyword evidence="1" id="KW-1133">Transmembrane helix</keyword>
<reference evidence="2 3" key="2">
    <citation type="journal article" date="2008" name="Bioinformatics">
        <title>Assembly reconciliation.</title>
        <authorList>
            <person name="Zimin A.V."/>
            <person name="Smith D.R."/>
            <person name="Sutton G."/>
            <person name="Yorke J.A."/>
        </authorList>
    </citation>
    <scope>NUCLEOTIDE SEQUENCE [LARGE SCALE GENOMIC DNA]</scope>
    <source>
        <strain evidence="2 3">TSC#14021-0224.01</strain>
    </source>
</reference>
<dbReference type="EMBL" id="CH954177">
    <property type="protein sequence ID" value="EDV59864.1"/>
    <property type="molecule type" value="Genomic_DNA"/>
</dbReference>
<accession>B3N3I2</accession>
<feature type="transmembrane region" description="Helical" evidence="1">
    <location>
        <begin position="91"/>
        <end position="112"/>
    </location>
</feature>
<protein>
    <recommendedName>
        <fullName evidence="4">Tetraspanin</fullName>
    </recommendedName>
</protein>
<feature type="transmembrane region" description="Helical" evidence="1">
    <location>
        <begin position="59"/>
        <end position="79"/>
    </location>
</feature>
<dbReference type="AlphaFoldDB" id="B3N3I2"/>
<dbReference type="Proteomes" id="UP000008711">
    <property type="component" value="Unassembled WGS sequence"/>
</dbReference>
<dbReference type="eggNOG" id="KOG3882">
    <property type="taxonomic scope" value="Eukaryota"/>
</dbReference>
<evidence type="ECO:0000256" key="1">
    <source>
        <dbReference type="SAM" id="Phobius"/>
    </source>
</evidence>
<gene>
    <name evidence="2" type="primary">Dere\GG23182</name>
    <name evidence="2" type="synonym">dere_GLEANR_8028</name>
    <name evidence="2" type="synonym">GG23182</name>
    <name evidence="2" type="ORF">Dere_GG23182</name>
</gene>
<dbReference type="OrthoDB" id="7869716at2759"/>
<evidence type="ECO:0000313" key="2">
    <source>
        <dbReference type="EMBL" id="EDV59864.1"/>
    </source>
</evidence>
<keyword evidence="3" id="KW-1185">Reference proteome</keyword>
<proteinExistence type="predicted"/>
<organism evidence="2 3">
    <name type="scientific">Drosophila erecta</name>
    <name type="common">Fruit fly</name>
    <dbReference type="NCBI Taxonomy" id="7220"/>
    <lineage>
        <taxon>Eukaryota</taxon>
        <taxon>Metazoa</taxon>
        <taxon>Ecdysozoa</taxon>
        <taxon>Arthropoda</taxon>
        <taxon>Hexapoda</taxon>
        <taxon>Insecta</taxon>
        <taxon>Pterygota</taxon>
        <taxon>Neoptera</taxon>
        <taxon>Endopterygota</taxon>
        <taxon>Diptera</taxon>
        <taxon>Brachycera</taxon>
        <taxon>Muscomorpha</taxon>
        <taxon>Ephydroidea</taxon>
        <taxon>Drosophilidae</taxon>
        <taxon>Drosophila</taxon>
        <taxon>Sophophora</taxon>
    </lineage>
</organism>
<name>B3N3I2_DROER</name>
<feature type="transmembrane region" description="Helical" evidence="1">
    <location>
        <begin position="20"/>
        <end position="39"/>
    </location>
</feature>